<name>A0A4R5AXW1_9ACTN</name>
<sequence length="66" mass="7123">MTWLLYLAPAALCGVAYAAIRACETSAQVDHLISPRLGDAPGWHDDPGEPGDVRPPIVVNPGREEW</sequence>
<feature type="region of interest" description="Disordered" evidence="1">
    <location>
        <begin position="38"/>
        <end position="66"/>
    </location>
</feature>
<organism evidence="3 4">
    <name type="scientific">Actinomadura rubrisoli</name>
    <dbReference type="NCBI Taxonomy" id="2530368"/>
    <lineage>
        <taxon>Bacteria</taxon>
        <taxon>Bacillati</taxon>
        <taxon>Actinomycetota</taxon>
        <taxon>Actinomycetes</taxon>
        <taxon>Streptosporangiales</taxon>
        <taxon>Thermomonosporaceae</taxon>
        <taxon>Actinomadura</taxon>
    </lineage>
</organism>
<evidence type="ECO:0000256" key="1">
    <source>
        <dbReference type="SAM" id="MobiDB-lite"/>
    </source>
</evidence>
<comment type="caution">
    <text evidence="3">The sequence shown here is derived from an EMBL/GenBank/DDBJ whole genome shotgun (WGS) entry which is preliminary data.</text>
</comment>
<keyword evidence="4" id="KW-1185">Reference proteome</keyword>
<protein>
    <submittedName>
        <fullName evidence="3">Uncharacterized protein</fullName>
    </submittedName>
</protein>
<dbReference type="Proteomes" id="UP000294513">
    <property type="component" value="Unassembled WGS sequence"/>
</dbReference>
<feature type="signal peptide" evidence="2">
    <location>
        <begin position="1"/>
        <end position="18"/>
    </location>
</feature>
<dbReference type="AlphaFoldDB" id="A0A4R5AXW1"/>
<dbReference type="RefSeq" id="WP_131899071.1">
    <property type="nucleotide sequence ID" value="NZ_SMKU01000199.1"/>
</dbReference>
<feature type="chain" id="PRO_5039348114" evidence="2">
    <location>
        <begin position="19"/>
        <end position="66"/>
    </location>
</feature>
<evidence type="ECO:0000256" key="2">
    <source>
        <dbReference type="SAM" id="SignalP"/>
    </source>
</evidence>
<accession>A0A4R5AXW1</accession>
<gene>
    <name evidence="3" type="ORF">E1298_29740</name>
</gene>
<dbReference type="EMBL" id="SMKU01000199">
    <property type="protein sequence ID" value="TDD77713.1"/>
    <property type="molecule type" value="Genomic_DNA"/>
</dbReference>
<reference evidence="3 4" key="1">
    <citation type="submission" date="2019-03" db="EMBL/GenBank/DDBJ databases">
        <title>Draft genome sequences of novel Actinobacteria.</title>
        <authorList>
            <person name="Sahin N."/>
            <person name="Ay H."/>
            <person name="Saygin H."/>
        </authorList>
    </citation>
    <scope>NUCLEOTIDE SEQUENCE [LARGE SCALE GENOMIC DNA]</scope>
    <source>
        <strain evidence="3 4">H3C3</strain>
    </source>
</reference>
<proteinExistence type="predicted"/>
<evidence type="ECO:0000313" key="3">
    <source>
        <dbReference type="EMBL" id="TDD77713.1"/>
    </source>
</evidence>
<evidence type="ECO:0000313" key="4">
    <source>
        <dbReference type="Proteomes" id="UP000294513"/>
    </source>
</evidence>
<keyword evidence="2" id="KW-0732">Signal</keyword>